<evidence type="ECO:0000313" key="3">
    <source>
        <dbReference type="Proteomes" id="UP001645859"/>
    </source>
</evidence>
<sequence>MGELHYGTKDSVFTFEDRLLHHLKLVIANKLRKGESFLFSWQTSDCGAGAAIWLHPSIPLHFTFEQLGQVEINKDWAELLSFQANSAAGLTLVPEPNAEAARA</sequence>
<dbReference type="EMBL" id="QYAC01000003">
    <property type="protein sequence ID" value="MBL3678952.1"/>
    <property type="molecule type" value="Genomic_DNA"/>
</dbReference>
<dbReference type="Pfam" id="PF25355">
    <property type="entry name" value="DUF7882"/>
    <property type="match status" value="1"/>
</dbReference>
<reference evidence="2 3" key="1">
    <citation type="submission" date="2018-09" db="EMBL/GenBank/DDBJ databases">
        <title>Comparative genomics of Leucobacter spp.</title>
        <authorList>
            <person name="Reis A.C."/>
            <person name="Kolvenbach B.A."/>
            <person name="Corvini P.F.X."/>
            <person name="Nunes O.C."/>
        </authorList>
    </citation>
    <scope>NUCLEOTIDE SEQUENCE [LARGE SCALE GENOMIC DNA]</scope>
    <source>
        <strain evidence="2 3">TAN 31504</strain>
    </source>
</reference>
<accession>A0ABS1SF63</accession>
<dbReference type="InterPro" id="IPR057204">
    <property type="entry name" value="DUF7882"/>
</dbReference>
<name>A0ABS1SF63_9MICO</name>
<evidence type="ECO:0000259" key="1">
    <source>
        <dbReference type="Pfam" id="PF25355"/>
    </source>
</evidence>
<keyword evidence="3" id="KW-1185">Reference proteome</keyword>
<dbReference type="Proteomes" id="UP001645859">
    <property type="component" value="Unassembled WGS sequence"/>
</dbReference>
<feature type="domain" description="DUF7882" evidence="1">
    <location>
        <begin position="1"/>
        <end position="95"/>
    </location>
</feature>
<evidence type="ECO:0000313" key="2">
    <source>
        <dbReference type="EMBL" id="MBL3678952.1"/>
    </source>
</evidence>
<gene>
    <name evidence="2" type="ORF">D3230_06530</name>
</gene>
<comment type="caution">
    <text evidence="2">The sequence shown here is derived from an EMBL/GenBank/DDBJ whole genome shotgun (WGS) entry which is preliminary data.</text>
</comment>
<proteinExistence type="predicted"/>
<dbReference type="RefSeq" id="WP_202344224.1">
    <property type="nucleotide sequence ID" value="NZ_BAAAPI010000013.1"/>
</dbReference>
<organism evidence="2 3">
    <name type="scientific">Leucobacter chromiireducens subsp. solipictus</name>
    <dbReference type="NCBI Taxonomy" id="398235"/>
    <lineage>
        <taxon>Bacteria</taxon>
        <taxon>Bacillati</taxon>
        <taxon>Actinomycetota</taxon>
        <taxon>Actinomycetes</taxon>
        <taxon>Micrococcales</taxon>
        <taxon>Microbacteriaceae</taxon>
        <taxon>Leucobacter</taxon>
    </lineage>
</organism>
<protein>
    <recommendedName>
        <fullName evidence="1">DUF7882 domain-containing protein</fullName>
    </recommendedName>
</protein>